<dbReference type="Gene3D" id="3.40.50.300">
    <property type="entry name" value="P-loop containing nucleotide triphosphate hydrolases"/>
    <property type="match status" value="1"/>
</dbReference>
<dbReference type="AlphaFoldDB" id="A0A5C5GG15"/>
<comment type="caution">
    <text evidence="1">The sequence shown here is derived from an EMBL/GenBank/DDBJ whole genome shotgun (WGS) entry which is preliminary data.</text>
</comment>
<dbReference type="EMBL" id="VFFF01000001">
    <property type="protein sequence ID" value="TNY33692.1"/>
    <property type="molecule type" value="Genomic_DNA"/>
</dbReference>
<name>A0A5C5GG15_9RHOB</name>
<dbReference type="PANTHER" id="PTHR37816">
    <property type="entry name" value="YALI0E33011P"/>
    <property type="match status" value="1"/>
</dbReference>
<proteinExistence type="predicted"/>
<accession>A0A5C5GG15</accession>
<dbReference type="RefSeq" id="WP_140194380.1">
    <property type="nucleotide sequence ID" value="NZ_CP065915.1"/>
</dbReference>
<evidence type="ECO:0008006" key="3">
    <source>
        <dbReference type="Google" id="ProtNLM"/>
    </source>
</evidence>
<dbReference type="OrthoDB" id="5508973at2"/>
<evidence type="ECO:0000313" key="1">
    <source>
        <dbReference type="EMBL" id="TNY33692.1"/>
    </source>
</evidence>
<gene>
    <name evidence="1" type="ORF">FHY64_10595</name>
</gene>
<dbReference type="NCBIfam" id="NF004861">
    <property type="entry name" value="PRK06217.1"/>
    <property type="match status" value="1"/>
</dbReference>
<organism evidence="1 2">
    <name type="scientific">Pelagovum pacificum</name>
    <dbReference type="NCBI Taxonomy" id="2588711"/>
    <lineage>
        <taxon>Bacteria</taxon>
        <taxon>Pseudomonadati</taxon>
        <taxon>Pseudomonadota</taxon>
        <taxon>Alphaproteobacteria</taxon>
        <taxon>Rhodobacterales</taxon>
        <taxon>Paracoccaceae</taxon>
        <taxon>Pelagovum</taxon>
    </lineage>
</organism>
<dbReference type="Proteomes" id="UP000314011">
    <property type="component" value="Unassembled WGS sequence"/>
</dbReference>
<dbReference type="SUPFAM" id="SSF52540">
    <property type="entry name" value="P-loop containing nucleoside triphosphate hydrolases"/>
    <property type="match status" value="1"/>
</dbReference>
<reference evidence="1 2" key="1">
    <citation type="submission" date="2019-06" db="EMBL/GenBank/DDBJ databases">
        <title>Genome of new Rhodobacteraceae sp. SM1903.</title>
        <authorList>
            <person name="Ren X."/>
        </authorList>
    </citation>
    <scope>NUCLEOTIDE SEQUENCE [LARGE SCALE GENOMIC DNA]</scope>
    <source>
        <strain evidence="1 2">SM1903</strain>
    </source>
</reference>
<dbReference type="PANTHER" id="PTHR37816:SF2">
    <property type="entry name" value="DNA TOPOLOGY MODULATION PROTEIN FLAR-RELATED PROTEIN"/>
    <property type="match status" value="1"/>
</dbReference>
<dbReference type="InterPro" id="IPR027417">
    <property type="entry name" value="P-loop_NTPase"/>
</dbReference>
<keyword evidence="2" id="KW-1185">Reference proteome</keyword>
<evidence type="ECO:0000313" key="2">
    <source>
        <dbReference type="Proteomes" id="UP000314011"/>
    </source>
</evidence>
<sequence>MRGIRVHITGASGSGTTTLGRALAQDWSVPCHDTDDFYWLPTDPAYTIKRDPHQRLDLMEQMFLPRPGWVLSGSLLGWGDTITPSFDIVIFMTLDPATRMDRLREREARRLGGDATFPGPVRDRYLAFLDWARRYDDPAFTGRSRATHERWLSTLSCPILRLDSRKPVDDLVKVTTRYVEAFVCPSKQGGQGSYRQKGTEDSKRQGWGQFHVESALIR</sequence>
<protein>
    <recommendedName>
        <fullName evidence="3">Adenylate kinase</fullName>
    </recommendedName>
</protein>
<dbReference type="InterPro" id="IPR052922">
    <property type="entry name" value="Cytidylate_Kinase-2"/>
</dbReference>